<organism evidence="7 8">
    <name type="scientific">Euplotes crassus</name>
    <dbReference type="NCBI Taxonomy" id="5936"/>
    <lineage>
        <taxon>Eukaryota</taxon>
        <taxon>Sar</taxon>
        <taxon>Alveolata</taxon>
        <taxon>Ciliophora</taxon>
        <taxon>Intramacronucleata</taxon>
        <taxon>Spirotrichea</taxon>
        <taxon>Hypotrichia</taxon>
        <taxon>Euplotida</taxon>
        <taxon>Euplotidae</taxon>
        <taxon>Moneuplotes</taxon>
    </lineage>
</organism>
<keyword evidence="5" id="KW-0539">Nucleus</keyword>
<evidence type="ECO:0000256" key="4">
    <source>
        <dbReference type="ARBA" id="ARBA00023163"/>
    </source>
</evidence>
<dbReference type="AlphaFoldDB" id="A0AAD2CY21"/>
<dbReference type="SUPFAM" id="SSF54171">
    <property type="entry name" value="DNA-binding domain"/>
    <property type="match status" value="1"/>
</dbReference>
<evidence type="ECO:0000313" key="7">
    <source>
        <dbReference type="EMBL" id="CAI2373568.1"/>
    </source>
</evidence>
<dbReference type="InterPro" id="IPR016177">
    <property type="entry name" value="DNA-bd_dom_sf"/>
</dbReference>
<feature type="domain" description="AP2/ERF" evidence="6">
    <location>
        <begin position="140"/>
        <end position="208"/>
    </location>
</feature>
<dbReference type="EMBL" id="CAMPGE010014920">
    <property type="protein sequence ID" value="CAI2373568.1"/>
    <property type="molecule type" value="Genomic_DNA"/>
</dbReference>
<reference evidence="7" key="1">
    <citation type="submission" date="2023-07" db="EMBL/GenBank/DDBJ databases">
        <authorList>
            <consortium name="AG Swart"/>
            <person name="Singh M."/>
            <person name="Singh A."/>
            <person name="Seah K."/>
            <person name="Emmerich C."/>
        </authorList>
    </citation>
    <scope>NUCLEOTIDE SEQUENCE</scope>
    <source>
        <strain evidence="7">DP1</strain>
    </source>
</reference>
<evidence type="ECO:0000256" key="3">
    <source>
        <dbReference type="ARBA" id="ARBA00023125"/>
    </source>
</evidence>
<evidence type="ECO:0000313" key="8">
    <source>
        <dbReference type="Proteomes" id="UP001295684"/>
    </source>
</evidence>
<protein>
    <recommendedName>
        <fullName evidence="6">AP2/ERF domain-containing protein</fullName>
    </recommendedName>
</protein>
<evidence type="ECO:0000256" key="2">
    <source>
        <dbReference type="ARBA" id="ARBA00023015"/>
    </source>
</evidence>
<gene>
    <name evidence="7" type="ORF">ECRASSUSDP1_LOCUS14914</name>
</gene>
<dbReference type="Gene3D" id="3.30.730.10">
    <property type="entry name" value="AP2/ERF domain"/>
    <property type="match status" value="1"/>
</dbReference>
<dbReference type="PROSITE" id="PS51032">
    <property type="entry name" value="AP2_ERF"/>
    <property type="match status" value="1"/>
</dbReference>
<comment type="subcellular location">
    <subcellularLocation>
        <location evidence="1">Nucleus</location>
    </subcellularLocation>
</comment>
<dbReference type="GO" id="GO:0005634">
    <property type="term" value="C:nucleus"/>
    <property type="evidence" value="ECO:0007669"/>
    <property type="project" value="UniProtKB-SubCell"/>
</dbReference>
<accession>A0AAD2CY21</accession>
<dbReference type="GO" id="GO:0003677">
    <property type="term" value="F:DNA binding"/>
    <property type="evidence" value="ECO:0007669"/>
    <property type="project" value="UniProtKB-KW"/>
</dbReference>
<keyword evidence="3" id="KW-0238">DNA-binding</keyword>
<evidence type="ECO:0000259" key="6">
    <source>
        <dbReference type="PROSITE" id="PS51032"/>
    </source>
</evidence>
<evidence type="ECO:0000256" key="5">
    <source>
        <dbReference type="ARBA" id="ARBA00023242"/>
    </source>
</evidence>
<evidence type="ECO:0000256" key="1">
    <source>
        <dbReference type="ARBA" id="ARBA00004123"/>
    </source>
</evidence>
<sequence>MWGYSDIIQRLSSVFCVSQFIKRVQDPQEYCLCAGDQGSGISNGLTKKQSEWCKIEGEINLHLNYRLIQFDSKVSRENFKANLYEIESRIEDRNEMKSTKPTLEKRKRKTDEVDIRQSLLKLRTRLLNNSISGFSASSKKARSVTKKNLRRRSKYIGVSKNNSNWQALVNVDQVKRYIGTFTNELEAARTYDLYSVAIREEEASLNFSYTSQQMLEQVDHYLQHNRIKIYD</sequence>
<dbReference type="InterPro" id="IPR001471">
    <property type="entry name" value="AP2/ERF_dom"/>
</dbReference>
<keyword evidence="4" id="KW-0804">Transcription</keyword>
<dbReference type="Proteomes" id="UP001295684">
    <property type="component" value="Unassembled WGS sequence"/>
</dbReference>
<dbReference type="InterPro" id="IPR036955">
    <property type="entry name" value="AP2/ERF_dom_sf"/>
</dbReference>
<keyword evidence="8" id="KW-1185">Reference proteome</keyword>
<keyword evidence="2" id="KW-0805">Transcription regulation</keyword>
<proteinExistence type="predicted"/>
<dbReference type="GO" id="GO:0003700">
    <property type="term" value="F:DNA-binding transcription factor activity"/>
    <property type="evidence" value="ECO:0007669"/>
    <property type="project" value="InterPro"/>
</dbReference>
<name>A0AAD2CY21_EUPCR</name>
<comment type="caution">
    <text evidence="7">The sequence shown here is derived from an EMBL/GenBank/DDBJ whole genome shotgun (WGS) entry which is preliminary data.</text>
</comment>